<gene>
    <name evidence="2" type="ORF">H6P81_011435</name>
</gene>
<dbReference type="Proteomes" id="UP000825729">
    <property type="component" value="Unassembled WGS sequence"/>
</dbReference>
<evidence type="ECO:0000313" key="3">
    <source>
        <dbReference type="Proteomes" id="UP000825729"/>
    </source>
</evidence>
<dbReference type="EMBL" id="JAINDJ010000004">
    <property type="protein sequence ID" value="KAG9451470.1"/>
    <property type="molecule type" value="Genomic_DNA"/>
</dbReference>
<feature type="region of interest" description="Disordered" evidence="1">
    <location>
        <begin position="1"/>
        <end position="84"/>
    </location>
</feature>
<protein>
    <submittedName>
        <fullName evidence="2">Uncharacterized protein</fullName>
    </submittedName>
</protein>
<accession>A0AAV7ERI2</accession>
<dbReference type="AlphaFoldDB" id="A0AAV7ERI2"/>
<keyword evidence="3" id="KW-1185">Reference proteome</keyword>
<evidence type="ECO:0000256" key="1">
    <source>
        <dbReference type="SAM" id="MobiDB-lite"/>
    </source>
</evidence>
<reference evidence="2 3" key="1">
    <citation type="submission" date="2021-07" db="EMBL/GenBank/DDBJ databases">
        <title>The Aristolochia fimbriata genome: insights into angiosperm evolution, floral development and chemical biosynthesis.</title>
        <authorList>
            <person name="Jiao Y."/>
        </authorList>
    </citation>
    <scope>NUCLEOTIDE SEQUENCE [LARGE SCALE GENOMIC DNA]</scope>
    <source>
        <strain evidence="2">IBCAS-2021</strain>
        <tissue evidence="2">Leaf</tissue>
    </source>
</reference>
<name>A0AAV7ERI2_ARIFI</name>
<feature type="compositionally biased region" description="Basic and acidic residues" evidence="1">
    <location>
        <begin position="31"/>
        <end position="48"/>
    </location>
</feature>
<evidence type="ECO:0000313" key="2">
    <source>
        <dbReference type="EMBL" id="KAG9451470.1"/>
    </source>
</evidence>
<comment type="caution">
    <text evidence="2">The sequence shown here is derived from an EMBL/GenBank/DDBJ whole genome shotgun (WGS) entry which is preliminary data.</text>
</comment>
<sequence>MSRAGPCRLGHKPPRAARDAPATMDGDEPPSNDKRETETERGGKDGRSRLRHGVAGTRNDSDPESPPNAVQVPPRRLVGSRSWF</sequence>
<proteinExistence type="predicted"/>
<organism evidence="2 3">
    <name type="scientific">Aristolochia fimbriata</name>
    <name type="common">White veined hardy Dutchman's pipe vine</name>
    <dbReference type="NCBI Taxonomy" id="158543"/>
    <lineage>
        <taxon>Eukaryota</taxon>
        <taxon>Viridiplantae</taxon>
        <taxon>Streptophyta</taxon>
        <taxon>Embryophyta</taxon>
        <taxon>Tracheophyta</taxon>
        <taxon>Spermatophyta</taxon>
        <taxon>Magnoliopsida</taxon>
        <taxon>Magnoliidae</taxon>
        <taxon>Piperales</taxon>
        <taxon>Aristolochiaceae</taxon>
        <taxon>Aristolochia</taxon>
    </lineage>
</organism>